<protein>
    <submittedName>
        <fullName evidence="2">Uncharacterized protein</fullName>
    </submittedName>
</protein>
<name>A0A4Y2DPU5_ARAVE</name>
<gene>
    <name evidence="2" type="ORF">AVEN_260180_1</name>
</gene>
<organism evidence="2 3">
    <name type="scientific">Araneus ventricosus</name>
    <name type="common">Orbweaver spider</name>
    <name type="synonym">Epeira ventricosa</name>
    <dbReference type="NCBI Taxonomy" id="182803"/>
    <lineage>
        <taxon>Eukaryota</taxon>
        <taxon>Metazoa</taxon>
        <taxon>Ecdysozoa</taxon>
        <taxon>Arthropoda</taxon>
        <taxon>Chelicerata</taxon>
        <taxon>Arachnida</taxon>
        <taxon>Araneae</taxon>
        <taxon>Araneomorphae</taxon>
        <taxon>Entelegynae</taxon>
        <taxon>Araneoidea</taxon>
        <taxon>Araneidae</taxon>
        <taxon>Araneus</taxon>
    </lineage>
</organism>
<evidence type="ECO:0000313" key="2">
    <source>
        <dbReference type="EMBL" id="GBM17854.1"/>
    </source>
</evidence>
<evidence type="ECO:0000313" key="3">
    <source>
        <dbReference type="Proteomes" id="UP000499080"/>
    </source>
</evidence>
<accession>A0A4Y2DPU5</accession>
<dbReference type="AlphaFoldDB" id="A0A4Y2DPU5"/>
<keyword evidence="3" id="KW-1185">Reference proteome</keyword>
<dbReference type="Proteomes" id="UP000499080">
    <property type="component" value="Unassembled WGS sequence"/>
</dbReference>
<feature type="compositionally biased region" description="Polar residues" evidence="1">
    <location>
        <begin position="1"/>
        <end position="18"/>
    </location>
</feature>
<evidence type="ECO:0000256" key="1">
    <source>
        <dbReference type="SAM" id="MobiDB-lite"/>
    </source>
</evidence>
<comment type="caution">
    <text evidence="2">The sequence shown here is derived from an EMBL/GenBank/DDBJ whole genome shotgun (WGS) entry which is preliminary data.</text>
</comment>
<sequence length="86" mass="9646">MTRTTPELTPTSSNFHTTQAERRLTHVTDNMHQARKHGGSSVESGSEYGSLRLLAETLPLGHRGHHPARKNYKDTAIPVIFNNGYY</sequence>
<dbReference type="EMBL" id="BGPR01000395">
    <property type="protein sequence ID" value="GBM17854.1"/>
    <property type="molecule type" value="Genomic_DNA"/>
</dbReference>
<reference evidence="2 3" key="1">
    <citation type="journal article" date="2019" name="Sci. Rep.">
        <title>Orb-weaving spider Araneus ventricosus genome elucidates the spidroin gene catalogue.</title>
        <authorList>
            <person name="Kono N."/>
            <person name="Nakamura H."/>
            <person name="Ohtoshi R."/>
            <person name="Moran D.A.P."/>
            <person name="Shinohara A."/>
            <person name="Yoshida Y."/>
            <person name="Fujiwara M."/>
            <person name="Mori M."/>
            <person name="Tomita M."/>
            <person name="Arakawa K."/>
        </authorList>
    </citation>
    <scope>NUCLEOTIDE SEQUENCE [LARGE SCALE GENOMIC DNA]</scope>
</reference>
<proteinExistence type="predicted"/>
<feature type="region of interest" description="Disordered" evidence="1">
    <location>
        <begin position="1"/>
        <end position="47"/>
    </location>
</feature>